<dbReference type="EC" id="5.4.99.12" evidence="4"/>
<reference evidence="10 11" key="1">
    <citation type="submission" date="2016-03" db="EMBL/GenBank/DDBJ databases">
        <title>Shallow-sea hydrothermal system.</title>
        <authorList>
            <person name="Tang K."/>
        </authorList>
    </citation>
    <scope>NUCLEOTIDE SEQUENCE [LARGE SCALE GENOMIC DNA]</scope>
    <source>
        <strain evidence="10 11">JLT9</strain>
    </source>
</reference>
<evidence type="ECO:0000256" key="2">
    <source>
        <dbReference type="ARBA" id="ARBA00022694"/>
    </source>
</evidence>
<feature type="active site" description="Nucleophile" evidence="4 5">
    <location>
        <position position="52"/>
    </location>
</feature>
<comment type="similarity">
    <text evidence="1 4 7">Belongs to the tRNA pseudouridine synthase TruA family.</text>
</comment>
<dbReference type="AlphaFoldDB" id="A0A1B1NFX2"/>
<comment type="caution">
    <text evidence="4">Lacks conserved residue(s) required for the propagation of feature annotation.</text>
</comment>
<dbReference type="PANTHER" id="PTHR11142:SF0">
    <property type="entry name" value="TRNA PSEUDOURIDINE SYNTHASE-LIKE 1"/>
    <property type="match status" value="1"/>
</dbReference>
<comment type="function">
    <text evidence="4">Formation of pseudouridine at positions 38, 39 and 40 in the anticodon stem and loop of transfer RNAs.</text>
</comment>
<dbReference type="CDD" id="cd02570">
    <property type="entry name" value="PseudoU_synth_EcTruA"/>
    <property type="match status" value="1"/>
</dbReference>
<keyword evidence="10" id="KW-0456">Lyase</keyword>
<evidence type="ECO:0000256" key="7">
    <source>
        <dbReference type="RuleBase" id="RU003792"/>
    </source>
</evidence>
<sequence length="287" mass="31374">MRIRLDLAYDGTDFSGWARQPGLRTVEETLALALATVLRGDPPRLTVGGRTDAGVHARGSVCHLDVDEAAWTRLPGRSDRPPGQALVTRLRGVLPDDVVVRDATEVDAGFDARFSALRRRYSYRLLDRPELADPLRRRDTVVVRRELDESAMDSAARSLVGLRDFAAFCRPREGATTVRTLLDYTWSRGEDGVLVGTVVADAFCHSMVRALVGGVVPVGEDRRPVSWPAEVLEAGVRDPAVRVMPAHGLCLEEIVYPGEVSEQLARAQESRTTRAPVRPGDDTSPGS</sequence>
<dbReference type="STRING" id="1758689.SGUI_2932"/>
<evidence type="ECO:0000256" key="4">
    <source>
        <dbReference type="HAMAP-Rule" id="MF_00171"/>
    </source>
</evidence>
<keyword evidence="11" id="KW-1185">Reference proteome</keyword>
<dbReference type="Gene3D" id="3.30.70.660">
    <property type="entry name" value="Pseudouridine synthase I, catalytic domain, C-terminal subdomain"/>
    <property type="match status" value="1"/>
</dbReference>
<dbReference type="InterPro" id="IPR020094">
    <property type="entry name" value="TruA/RsuA/RluB/E/F_N"/>
</dbReference>
<dbReference type="PANTHER" id="PTHR11142">
    <property type="entry name" value="PSEUDOURIDYLATE SYNTHASE"/>
    <property type="match status" value="1"/>
</dbReference>
<feature type="domain" description="Pseudouridine synthase I TruA alpha/beta" evidence="9">
    <location>
        <begin position="155"/>
        <end position="257"/>
    </location>
</feature>
<evidence type="ECO:0000256" key="6">
    <source>
        <dbReference type="PIRSR" id="PIRSR001430-2"/>
    </source>
</evidence>
<evidence type="ECO:0000313" key="11">
    <source>
        <dbReference type="Proteomes" id="UP000092482"/>
    </source>
</evidence>
<comment type="catalytic activity">
    <reaction evidence="4 7">
        <text>uridine(38/39/40) in tRNA = pseudouridine(38/39/40) in tRNA</text>
        <dbReference type="Rhea" id="RHEA:22376"/>
        <dbReference type="Rhea" id="RHEA-COMP:10085"/>
        <dbReference type="Rhea" id="RHEA-COMP:10087"/>
        <dbReference type="ChEBI" id="CHEBI:65314"/>
        <dbReference type="ChEBI" id="CHEBI:65315"/>
        <dbReference type="EC" id="5.4.99.12"/>
    </reaction>
</comment>
<dbReference type="Gene3D" id="3.30.70.580">
    <property type="entry name" value="Pseudouridine synthase I, catalytic domain, N-terminal subdomain"/>
    <property type="match status" value="1"/>
</dbReference>
<evidence type="ECO:0000256" key="8">
    <source>
        <dbReference type="SAM" id="MobiDB-lite"/>
    </source>
</evidence>
<dbReference type="RefSeq" id="WP_066641604.1">
    <property type="nucleotide sequence ID" value="NZ_CP014989.1"/>
</dbReference>
<dbReference type="Pfam" id="PF01416">
    <property type="entry name" value="PseudoU_synth_1"/>
    <property type="match status" value="1"/>
</dbReference>
<gene>
    <name evidence="4" type="primary">truA</name>
    <name evidence="10" type="ORF">SGUI_2932</name>
</gene>
<evidence type="ECO:0000256" key="3">
    <source>
        <dbReference type="ARBA" id="ARBA00023235"/>
    </source>
</evidence>
<dbReference type="PIRSF" id="PIRSF001430">
    <property type="entry name" value="tRNA_psdUrid_synth"/>
    <property type="match status" value="1"/>
</dbReference>
<dbReference type="HAMAP" id="MF_00171">
    <property type="entry name" value="TruA"/>
    <property type="match status" value="1"/>
</dbReference>
<keyword evidence="2 4" id="KW-0819">tRNA processing</keyword>
<name>A0A1B1NFX2_9MICO</name>
<evidence type="ECO:0000259" key="9">
    <source>
        <dbReference type="Pfam" id="PF01416"/>
    </source>
</evidence>
<dbReference type="GO" id="GO:0031119">
    <property type="term" value="P:tRNA pseudouridine synthesis"/>
    <property type="evidence" value="ECO:0007669"/>
    <property type="project" value="UniProtKB-UniRule"/>
</dbReference>
<evidence type="ECO:0000256" key="5">
    <source>
        <dbReference type="PIRSR" id="PIRSR001430-1"/>
    </source>
</evidence>
<dbReference type="InterPro" id="IPR020095">
    <property type="entry name" value="PsdUridine_synth_TruA_C"/>
</dbReference>
<dbReference type="GO" id="GO:0003723">
    <property type="term" value="F:RNA binding"/>
    <property type="evidence" value="ECO:0007669"/>
    <property type="project" value="InterPro"/>
</dbReference>
<proteinExistence type="inferred from homology"/>
<dbReference type="GO" id="GO:0016829">
    <property type="term" value="F:lyase activity"/>
    <property type="evidence" value="ECO:0007669"/>
    <property type="project" value="UniProtKB-KW"/>
</dbReference>
<feature type="region of interest" description="Disordered" evidence="8">
    <location>
        <begin position="265"/>
        <end position="287"/>
    </location>
</feature>
<dbReference type="NCBIfam" id="TIGR00071">
    <property type="entry name" value="hisT_truA"/>
    <property type="match status" value="1"/>
</dbReference>
<dbReference type="EMBL" id="CP014989">
    <property type="protein sequence ID" value="ANS80328.1"/>
    <property type="molecule type" value="Genomic_DNA"/>
</dbReference>
<dbReference type="InterPro" id="IPR001406">
    <property type="entry name" value="PsdUridine_synth_TruA"/>
</dbReference>
<dbReference type="OrthoDB" id="9811823at2"/>
<organism evidence="10 11">
    <name type="scientific">Serinicoccus hydrothermalis</name>
    <dbReference type="NCBI Taxonomy" id="1758689"/>
    <lineage>
        <taxon>Bacteria</taxon>
        <taxon>Bacillati</taxon>
        <taxon>Actinomycetota</taxon>
        <taxon>Actinomycetes</taxon>
        <taxon>Micrococcales</taxon>
        <taxon>Ornithinimicrobiaceae</taxon>
        <taxon>Serinicoccus</taxon>
    </lineage>
</organism>
<dbReference type="KEGG" id="serj:SGUI_2932"/>
<dbReference type="Proteomes" id="UP000092482">
    <property type="component" value="Chromosome"/>
</dbReference>
<dbReference type="InterPro" id="IPR020097">
    <property type="entry name" value="PsdUridine_synth_TruA_a/b_dom"/>
</dbReference>
<dbReference type="GO" id="GO:0160147">
    <property type="term" value="F:tRNA pseudouridine(38-40) synthase activity"/>
    <property type="evidence" value="ECO:0007669"/>
    <property type="project" value="UniProtKB-EC"/>
</dbReference>
<evidence type="ECO:0000256" key="1">
    <source>
        <dbReference type="ARBA" id="ARBA00009375"/>
    </source>
</evidence>
<keyword evidence="3 4" id="KW-0413">Isomerase</keyword>
<evidence type="ECO:0000313" key="10">
    <source>
        <dbReference type="EMBL" id="ANS80328.1"/>
    </source>
</evidence>
<protein>
    <recommendedName>
        <fullName evidence="4">tRNA pseudouridine synthase A</fullName>
        <ecNumber evidence="4">5.4.99.12</ecNumber>
    </recommendedName>
    <alternativeName>
        <fullName evidence="4">tRNA pseudouridine(38-40) synthase</fullName>
    </alternativeName>
    <alternativeName>
        <fullName evidence="4">tRNA pseudouridylate synthase I</fullName>
    </alternativeName>
    <alternativeName>
        <fullName evidence="4">tRNA-uridine isomerase I</fullName>
    </alternativeName>
</protein>
<dbReference type="InterPro" id="IPR020103">
    <property type="entry name" value="PsdUridine_synth_cat_dom_sf"/>
</dbReference>
<dbReference type="SUPFAM" id="SSF55120">
    <property type="entry name" value="Pseudouridine synthase"/>
    <property type="match status" value="1"/>
</dbReference>
<accession>A0A1B1NFX2</accession>
<feature type="binding site" evidence="4 6">
    <location>
        <position position="121"/>
    </location>
    <ligand>
        <name>substrate</name>
    </ligand>
</feature>
<comment type="subunit">
    <text evidence="4">Homodimer.</text>
</comment>
<dbReference type="PATRIC" id="fig|1758689.4.peg.3058"/>